<accession>A0A915D3P5</accession>
<dbReference type="WBParaSite" id="jg15587">
    <property type="protein sequence ID" value="jg15587"/>
    <property type="gene ID" value="jg15587"/>
</dbReference>
<sequence length="164" mass="18533">MICAFAEDGQGWCASGAKISDFVELALFDAFADEPFYVVPMQYFRKKYEKMWSRIRRLPNEGDGDTCSAVKKSQVSNDKEQSLSFLCKTGTKTSSLVFKENGDESLILLSLVIGDEIRKFERSKSEDFSLPAVFGKVAQIFDFSGLKSFPLFVRCSKMLRESLQ</sequence>
<name>A0A915D3P5_9BILA</name>
<evidence type="ECO:0000313" key="2">
    <source>
        <dbReference type="WBParaSite" id="jg15587"/>
    </source>
</evidence>
<proteinExistence type="predicted"/>
<evidence type="ECO:0000313" key="1">
    <source>
        <dbReference type="Proteomes" id="UP000887574"/>
    </source>
</evidence>
<reference evidence="2" key="1">
    <citation type="submission" date="2022-11" db="UniProtKB">
        <authorList>
            <consortium name="WormBaseParasite"/>
        </authorList>
    </citation>
    <scope>IDENTIFICATION</scope>
</reference>
<dbReference type="AlphaFoldDB" id="A0A915D3P5"/>
<dbReference type="Proteomes" id="UP000887574">
    <property type="component" value="Unplaced"/>
</dbReference>
<protein>
    <submittedName>
        <fullName evidence="2">Uncharacterized protein</fullName>
    </submittedName>
</protein>
<organism evidence="1 2">
    <name type="scientific">Ditylenchus dipsaci</name>
    <dbReference type="NCBI Taxonomy" id="166011"/>
    <lineage>
        <taxon>Eukaryota</taxon>
        <taxon>Metazoa</taxon>
        <taxon>Ecdysozoa</taxon>
        <taxon>Nematoda</taxon>
        <taxon>Chromadorea</taxon>
        <taxon>Rhabditida</taxon>
        <taxon>Tylenchina</taxon>
        <taxon>Tylenchomorpha</taxon>
        <taxon>Sphaerularioidea</taxon>
        <taxon>Anguinidae</taxon>
        <taxon>Anguininae</taxon>
        <taxon>Ditylenchus</taxon>
    </lineage>
</organism>
<keyword evidence="1" id="KW-1185">Reference proteome</keyword>